<evidence type="ECO:0000313" key="3">
    <source>
        <dbReference type="Proteomes" id="UP000240608"/>
    </source>
</evidence>
<organism evidence="2 3">
    <name type="scientific">Marivirga lumbricoides</name>
    <dbReference type="NCBI Taxonomy" id="1046115"/>
    <lineage>
        <taxon>Bacteria</taxon>
        <taxon>Pseudomonadati</taxon>
        <taxon>Bacteroidota</taxon>
        <taxon>Cytophagia</taxon>
        <taxon>Cytophagales</taxon>
        <taxon>Marivirgaceae</taxon>
        <taxon>Marivirga</taxon>
    </lineage>
</organism>
<dbReference type="EMBL" id="PYVU01000064">
    <property type="protein sequence ID" value="PTB96153.1"/>
    <property type="molecule type" value="Genomic_DNA"/>
</dbReference>
<accession>A0A2T4DQR5</accession>
<name>A0A2T4DQR5_9BACT</name>
<dbReference type="AlphaFoldDB" id="A0A2T4DQR5"/>
<comment type="caution">
    <text evidence="2">The sequence shown here is derived from an EMBL/GenBank/DDBJ whole genome shotgun (WGS) entry which is preliminary data.</text>
</comment>
<keyword evidence="1" id="KW-0472">Membrane</keyword>
<sequence length="333" mass="39409">MKDFSRFLFGYLIKGVILITIVLIIINCNIDESSFQASISNILTVSSIITGIVFAYLISKLFTIRAEREKRQEAIDILSTKLTEFRRLCQSILTHNYFWRDLSDIRRFKAIYPLDTFNDIHDQQNDDPRKLQFWSEDQGFSETRADLYLAFEQILDSTNKHAPWIYDRTASFRYSLEQIGSYYEASNQIWYYLDYRWNEYSEHVFDNQTLGNSYETSKISELINKIDETYKRSDIDRHIIARIGSDFHAKYLVELYRLTERNQEDLPTNLRGILWTQMIMLVFGVLTPLFLSSISLDSVARIYSLKYSLLIVSEGLLIYLFQLFEFSRQEIKV</sequence>
<evidence type="ECO:0000256" key="1">
    <source>
        <dbReference type="SAM" id="Phobius"/>
    </source>
</evidence>
<feature type="transmembrane region" description="Helical" evidence="1">
    <location>
        <begin position="7"/>
        <end position="26"/>
    </location>
</feature>
<evidence type="ECO:0000313" key="2">
    <source>
        <dbReference type="EMBL" id="PTB96153.1"/>
    </source>
</evidence>
<protein>
    <submittedName>
        <fullName evidence="2">Uncharacterized protein</fullName>
    </submittedName>
</protein>
<keyword evidence="1" id="KW-1133">Transmembrane helix</keyword>
<gene>
    <name evidence="2" type="ORF">C9994_08625</name>
</gene>
<feature type="transmembrane region" description="Helical" evidence="1">
    <location>
        <begin position="273"/>
        <end position="295"/>
    </location>
</feature>
<proteinExistence type="predicted"/>
<reference evidence="2 3" key="1">
    <citation type="submission" date="2018-03" db="EMBL/GenBank/DDBJ databases">
        <title>Cross-interface Injection: A General Nanoliter Liquid Handling Method Applied to Single Cells Genome Amplification Automated Nanoliter Liquid Handling Applied to Single Cell Multiple Displacement Amplification.</title>
        <authorList>
            <person name="Yun J."/>
            <person name="Xu P."/>
            <person name="Xu J."/>
            <person name="Dai X."/>
            <person name="Wang Y."/>
            <person name="Zheng X."/>
            <person name="Cao C."/>
            <person name="Yi Q."/>
            <person name="Zhu Y."/>
            <person name="Wang L."/>
            <person name="Dong Z."/>
            <person name="Huang Y."/>
            <person name="Huang L."/>
            <person name="Du W."/>
        </authorList>
    </citation>
    <scope>NUCLEOTIDE SEQUENCE [LARGE SCALE GENOMIC DNA]</scope>
    <source>
        <strain evidence="2 3">Z-D1-2</strain>
    </source>
</reference>
<feature type="transmembrane region" description="Helical" evidence="1">
    <location>
        <begin position="307"/>
        <end position="324"/>
    </location>
</feature>
<feature type="transmembrane region" description="Helical" evidence="1">
    <location>
        <begin position="38"/>
        <end position="58"/>
    </location>
</feature>
<dbReference type="Proteomes" id="UP000240608">
    <property type="component" value="Unassembled WGS sequence"/>
</dbReference>
<keyword evidence="1" id="KW-0812">Transmembrane</keyword>